<evidence type="ECO:0000259" key="7">
    <source>
        <dbReference type="PROSITE" id="PS50850"/>
    </source>
</evidence>
<keyword evidence="3 6" id="KW-0812">Transmembrane</keyword>
<dbReference type="InterPro" id="IPR036259">
    <property type="entry name" value="MFS_trans_sf"/>
</dbReference>
<comment type="subcellular location">
    <subcellularLocation>
        <location evidence="1">Cell membrane</location>
        <topology evidence="1">Multi-pass membrane protein</topology>
    </subcellularLocation>
</comment>
<feature type="transmembrane region" description="Helical" evidence="6">
    <location>
        <begin position="231"/>
        <end position="250"/>
    </location>
</feature>
<dbReference type="Proteomes" id="UP001500339">
    <property type="component" value="Unassembled WGS sequence"/>
</dbReference>
<evidence type="ECO:0000313" key="9">
    <source>
        <dbReference type="Proteomes" id="UP001500339"/>
    </source>
</evidence>
<dbReference type="CDD" id="cd06174">
    <property type="entry name" value="MFS"/>
    <property type="match status" value="1"/>
</dbReference>
<comment type="caution">
    <text evidence="8">The sequence shown here is derived from an EMBL/GenBank/DDBJ whole genome shotgun (WGS) entry which is preliminary data.</text>
</comment>
<evidence type="ECO:0000256" key="2">
    <source>
        <dbReference type="ARBA" id="ARBA00022448"/>
    </source>
</evidence>
<feature type="transmembrane region" description="Helical" evidence="6">
    <location>
        <begin position="262"/>
        <end position="283"/>
    </location>
</feature>
<dbReference type="Gene3D" id="1.20.1250.20">
    <property type="entry name" value="MFS general substrate transporter like domains"/>
    <property type="match status" value="1"/>
</dbReference>
<dbReference type="RefSeq" id="WP_343770810.1">
    <property type="nucleotide sequence ID" value="NZ_BAAACF010000006.1"/>
</dbReference>
<dbReference type="EMBL" id="BAAACF010000006">
    <property type="protein sequence ID" value="GAA0729205.1"/>
    <property type="molecule type" value="Genomic_DNA"/>
</dbReference>
<dbReference type="PANTHER" id="PTHR23530:SF1">
    <property type="entry name" value="PERMEASE, MAJOR FACILITATOR SUPERFAMILY-RELATED"/>
    <property type="match status" value="1"/>
</dbReference>
<name>A0ABN1J610_9CLOT</name>
<evidence type="ECO:0000256" key="5">
    <source>
        <dbReference type="ARBA" id="ARBA00023136"/>
    </source>
</evidence>
<dbReference type="InterPro" id="IPR011701">
    <property type="entry name" value="MFS"/>
</dbReference>
<feature type="transmembrane region" description="Helical" evidence="6">
    <location>
        <begin position="36"/>
        <end position="55"/>
    </location>
</feature>
<feature type="transmembrane region" description="Helical" evidence="6">
    <location>
        <begin position="326"/>
        <end position="344"/>
    </location>
</feature>
<proteinExistence type="predicted"/>
<gene>
    <name evidence="8" type="ORF">GCM10008905_28930</name>
</gene>
<feature type="transmembrane region" description="Helical" evidence="6">
    <location>
        <begin position="9"/>
        <end position="30"/>
    </location>
</feature>
<sequence length="391" mass="43768">MNSKKKNLYIMYAISYFQGLVFYGSIATVFRQSRGLTLSQIFFIESMLMLSMLLLEVPWGYFGDKFGYKKTLTLSYFFFFISKIIFYKSNSFLYFLIAAIVSALSISGISGSDSALIYLSAEKEESGKAFSLYASFSAAGFFTASFLSTFMIKVSLDLPVFLTIFPYGVTFFLVFFLKDVKETNKEIKIKGSIKSVLTNKEMLVFIAAIALISESTHSICVFLNGPKYLEIGVPIKYFGLLTAFMQIICISSSKAYKIKDRFGYELSFKALIALIIGCSFLLAYVKGRIITIIFIALIEGAFAIIQPLNMDIQNKSIEGENRATILSMYAMFGNVIASFVNLSIGKASDVSLGFSFIFCGILSIIALILIIKWSKKWREKGCKLEITISLK</sequence>
<feature type="transmembrane region" description="Helical" evidence="6">
    <location>
        <begin position="158"/>
        <end position="177"/>
    </location>
</feature>
<accession>A0ABN1J610</accession>
<keyword evidence="5 6" id="KW-0472">Membrane</keyword>
<feature type="domain" description="Major facilitator superfamily (MFS) profile" evidence="7">
    <location>
        <begin position="1"/>
        <end position="378"/>
    </location>
</feature>
<evidence type="ECO:0000256" key="6">
    <source>
        <dbReference type="SAM" id="Phobius"/>
    </source>
</evidence>
<reference evidence="8 9" key="1">
    <citation type="journal article" date="2019" name="Int. J. Syst. Evol. Microbiol.">
        <title>The Global Catalogue of Microorganisms (GCM) 10K type strain sequencing project: providing services to taxonomists for standard genome sequencing and annotation.</title>
        <authorList>
            <consortium name="The Broad Institute Genomics Platform"/>
            <consortium name="The Broad Institute Genome Sequencing Center for Infectious Disease"/>
            <person name="Wu L."/>
            <person name="Ma J."/>
        </authorList>
    </citation>
    <scope>NUCLEOTIDE SEQUENCE [LARGE SCALE GENOMIC DNA]</scope>
    <source>
        <strain evidence="8 9">JCM 1405</strain>
    </source>
</reference>
<feature type="transmembrane region" description="Helical" evidence="6">
    <location>
        <begin position="350"/>
        <end position="371"/>
    </location>
</feature>
<evidence type="ECO:0000313" key="8">
    <source>
        <dbReference type="EMBL" id="GAA0729205.1"/>
    </source>
</evidence>
<feature type="transmembrane region" description="Helical" evidence="6">
    <location>
        <begin position="130"/>
        <end position="152"/>
    </location>
</feature>
<feature type="transmembrane region" description="Helical" evidence="6">
    <location>
        <begin position="92"/>
        <end position="118"/>
    </location>
</feature>
<evidence type="ECO:0000256" key="4">
    <source>
        <dbReference type="ARBA" id="ARBA00022989"/>
    </source>
</evidence>
<keyword evidence="2" id="KW-0813">Transport</keyword>
<dbReference type="PROSITE" id="PS50850">
    <property type="entry name" value="MFS"/>
    <property type="match status" value="1"/>
</dbReference>
<evidence type="ECO:0000256" key="3">
    <source>
        <dbReference type="ARBA" id="ARBA00022692"/>
    </source>
</evidence>
<evidence type="ECO:0000256" key="1">
    <source>
        <dbReference type="ARBA" id="ARBA00004651"/>
    </source>
</evidence>
<keyword evidence="9" id="KW-1185">Reference proteome</keyword>
<keyword evidence="4 6" id="KW-1133">Transmembrane helix</keyword>
<dbReference type="InterPro" id="IPR020846">
    <property type="entry name" value="MFS_dom"/>
</dbReference>
<dbReference type="InterPro" id="IPR053160">
    <property type="entry name" value="MFS_DHA3_Transporter"/>
</dbReference>
<dbReference type="SUPFAM" id="SSF103473">
    <property type="entry name" value="MFS general substrate transporter"/>
    <property type="match status" value="1"/>
</dbReference>
<dbReference type="Pfam" id="PF07690">
    <property type="entry name" value="MFS_1"/>
    <property type="match status" value="1"/>
</dbReference>
<organism evidence="8 9">
    <name type="scientific">Clostridium malenominatum</name>
    <dbReference type="NCBI Taxonomy" id="1539"/>
    <lineage>
        <taxon>Bacteria</taxon>
        <taxon>Bacillati</taxon>
        <taxon>Bacillota</taxon>
        <taxon>Clostridia</taxon>
        <taxon>Eubacteriales</taxon>
        <taxon>Clostridiaceae</taxon>
        <taxon>Clostridium</taxon>
    </lineage>
</organism>
<feature type="transmembrane region" description="Helical" evidence="6">
    <location>
        <begin position="289"/>
        <end position="305"/>
    </location>
</feature>
<protein>
    <submittedName>
        <fullName evidence="8">MFS transporter</fullName>
    </submittedName>
</protein>
<dbReference type="PANTHER" id="PTHR23530">
    <property type="entry name" value="TRANSPORT PROTEIN-RELATED"/>
    <property type="match status" value="1"/>
</dbReference>